<dbReference type="InterPro" id="IPR050234">
    <property type="entry name" value="Nuclear_hormone_rcpt_NR1"/>
</dbReference>
<comment type="similarity">
    <text evidence="9">Belongs to the nuclear hormone receptor family.</text>
</comment>
<dbReference type="SMART" id="SM00399">
    <property type="entry name" value="ZnF_C4"/>
    <property type="match status" value="1"/>
</dbReference>
<keyword evidence="3 9" id="KW-0862">Zinc</keyword>
<dbReference type="Pfam" id="PF00104">
    <property type="entry name" value="Hormone_recep"/>
    <property type="match status" value="1"/>
</dbReference>
<dbReference type="PROSITE" id="PS00031">
    <property type="entry name" value="NUCLEAR_REC_DBD_1"/>
    <property type="match status" value="1"/>
</dbReference>
<feature type="compositionally biased region" description="Polar residues" evidence="10">
    <location>
        <begin position="306"/>
        <end position="318"/>
    </location>
</feature>
<evidence type="ECO:0000313" key="14">
    <source>
        <dbReference type="RefSeq" id="XP_035824200.1"/>
    </source>
</evidence>
<organism evidence="13 14">
    <name type="scientific">Aplysia californica</name>
    <name type="common">California sea hare</name>
    <dbReference type="NCBI Taxonomy" id="6500"/>
    <lineage>
        <taxon>Eukaryota</taxon>
        <taxon>Metazoa</taxon>
        <taxon>Spiralia</taxon>
        <taxon>Lophotrochozoa</taxon>
        <taxon>Mollusca</taxon>
        <taxon>Gastropoda</taxon>
        <taxon>Heterobranchia</taxon>
        <taxon>Euthyneura</taxon>
        <taxon>Tectipleura</taxon>
        <taxon>Aplysiida</taxon>
        <taxon>Aplysioidea</taxon>
        <taxon>Aplysiidae</taxon>
        <taxon>Aplysia</taxon>
    </lineage>
</organism>
<comment type="subcellular location">
    <subcellularLocation>
        <location evidence="9">Nucleus</location>
    </subcellularLocation>
</comment>
<feature type="domain" description="Nuclear receptor" evidence="11">
    <location>
        <begin position="67"/>
        <end position="142"/>
    </location>
</feature>
<dbReference type="Gene3D" id="1.10.565.10">
    <property type="entry name" value="Retinoid X Receptor"/>
    <property type="match status" value="1"/>
</dbReference>
<dbReference type="PANTHER" id="PTHR24082:SF283">
    <property type="entry name" value="NUCLEAR HORMONE RECEPTOR HR96"/>
    <property type="match status" value="1"/>
</dbReference>
<gene>
    <name evidence="14" type="primary">LOC101846778</name>
</gene>
<evidence type="ECO:0000256" key="10">
    <source>
        <dbReference type="SAM" id="MobiDB-lite"/>
    </source>
</evidence>
<keyword evidence="1 9" id="KW-0479">Metal-binding</keyword>
<dbReference type="SUPFAM" id="SSF48508">
    <property type="entry name" value="Nuclear receptor ligand-binding domain"/>
    <property type="match status" value="1"/>
</dbReference>
<evidence type="ECO:0000256" key="8">
    <source>
        <dbReference type="ARBA" id="ARBA00023242"/>
    </source>
</evidence>
<evidence type="ECO:0000259" key="12">
    <source>
        <dbReference type="PROSITE" id="PS51843"/>
    </source>
</evidence>
<evidence type="ECO:0000259" key="11">
    <source>
        <dbReference type="PROSITE" id="PS51030"/>
    </source>
</evidence>
<evidence type="ECO:0000256" key="3">
    <source>
        <dbReference type="ARBA" id="ARBA00022833"/>
    </source>
</evidence>
<evidence type="ECO:0000256" key="4">
    <source>
        <dbReference type="ARBA" id="ARBA00023015"/>
    </source>
</evidence>
<proteinExistence type="inferred from homology"/>
<dbReference type="PRINTS" id="PR00047">
    <property type="entry name" value="STROIDFINGER"/>
</dbReference>
<sequence length="624" mass="70605">MCASPTMMADETSGDSFPLSWIQKFYSHTPHSYISMWRKTHTTVPGRTSGPSKREQKRRPKPKDGTVLFCGVCGDRALGYNFDAISCESCKAFFRRNALKTKPFTCSFEGNCKLDPHTRKFCSGCRLKKCFNIGMKRDWILNEDQLVKRRQRQHLRQQTSSLGEVSPPNVQPCSSTSGDPLNDDLSLTFTGISPDHESPSEQRLTRSHSGRHLPAPLLHHPHHHLRHQQHQQQPQQHGHCTDSNSEFSSPSSATLYSEPSSSTSSVSPSPLGFKRQYSHSFSSPSSPSSTTPYQSPRSAFLPQHSHAPQNFLPSTPADSQRKIPKVEYVSEDEDCMLYNKPQRRQSDSGPLYQMPMSNDAQTSASVCDVVVKTEDLSSAEDLRVPLNPYINERLMSLKKTYDDIFEAAYTQDQAPKLQKKPHSADQLYNMTDVFIRRLIRFAKHIPEFKSLSQADQIHLLKGGVMEMFVLRSAMGFDAKSNAWKFKVQQGNIDQGEGKLDSGVINNTLGSSMFMQHMMFVRQIQEITKSDRIILMLLFIIQLMSPDRPNLGDKRSVSQSQERHSMWLKAYLESQHSVEEAGQLYPLLLLKLQDVRSLGAESCQLAAHLDINNLEPLLVEVFDLK</sequence>
<dbReference type="InterPro" id="IPR013088">
    <property type="entry name" value="Znf_NHR/GATA"/>
</dbReference>
<keyword evidence="2 9" id="KW-0863">Zinc-finger</keyword>
<dbReference type="GeneID" id="101846778"/>
<dbReference type="Gene3D" id="3.30.50.10">
    <property type="entry name" value="Erythroid Transcription Factor GATA-1, subunit A"/>
    <property type="match status" value="1"/>
</dbReference>
<evidence type="ECO:0000313" key="13">
    <source>
        <dbReference type="Proteomes" id="UP000694888"/>
    </source>
</evidence>
<evidence type="ECO:0000256" key="7">
    <source>
        <dbReference type="ARBA" id="ARBA00023170"/>
    </source>
</evidence>
<dbReference type="InterPro" id="IPR001723">
    <property type="entry name" value="Nuclear_hrmn_rcpt"/>
</dbReference>
<feature type="region of interest" description="Disordered" evidence="10">
    <location>
        <begin position="42"/>
        <end position="62"/>
    </location>
</feature>
<keyword evidence="6 9" id="KW-0804">Transcription</keyword>
<dbReference type="InterPro" id="IPR035500">
    <property type="entry name" value="NHR-like_dom_sf"/>
</dbReference>
<dbReference type="SUPFAM" id="SSF57716">
    <property type="entry name" value="Glucocorticoid receptor-like (DNA-binding domain)"/>
    <property type="match status" value="1"/>
</dbReference>
<evidence type="ECO:0000256" key="5">
    <source>
        <dbReference type="ARBA" id="ARBA00023125"/>
    </source>
</evidence>
<dbReference type="PROSITE" id="PS51843">
    <property type="entry name" value="NR_LBD"/>
    <property type="match status" value="1"/>
</dbReference>
<evidence type="ECO:0000256" key="1">
    <source>
        <dbReference type="ARBA" id="ARBA00022723"/>
    </source>
</evidence>
<feature type="region of interest" description="Disordered" evidence="10">
    <location>
        <begin position="151"/>
        <end position="323"/>
    </location>
</feature>
<dbReference type="SMART" id="SM00430">
    <property type="entry name" value="HOLI"/>
    <property type="match status" value="1"/>
</dbReference>
<evidence type="ECO:0000256" key="6">
    <source>
        <dbReference type="ARBA" id="ARBA00023163"/>
    </source>
</evidence>
<dbReference type="Proteomes" id="UP000694888">
    <property type="component" value="Unplaced"/>
</dbReference>
<feature type="compositionally biased region" description="Polar residues" evidence="10">
    <location>
        <begin position="171"/>
        <end position="191"/>
    </location>
</feature>
<keyword evidence="4 9" id="KW-0805">Transcription regulation</keyword>
<keyword evidence="8 9" id="KW-0539">Nucleus</keyword>
<keyword evidence="5 9" id="KW-0238">DNA-binding</keyword>
<feature type="domain" description="NR LBD" evidence="12">
    <location>
        <begin position="396"/>
        <end position="624"/>
    </location>
</feature>
<feature type="compositionally biased region" description="Polar residues" evidence="10">
    <location>
        <begin position="42"/>
        <end position="51"/>
    </location>
</feature>
<keyword evidence="13" id="KW-1185">Reference proteome</keyword>
<evidence type="ECO:0000256" key="2">
    <source>
        <dbReference type="ARBA" id="ARBA00022771"/>
    </source>
</evidence>
<evidence type="ECO:0000256" key="9">
    <source>
        <dbReference type="RuleBase" id="RU004334"/>
    </source>
</evidence>
<feature type="compositionally biased region" description="Low complexity" evidence="10">
    <location>
        <begin position="248"/>
        <end position="270"/>
    </location>
</feature>
<dbReference type="InterPro" id="IPR000536">
    <property type="entry name" value="Nucl_hrmn_rcpt_lig-bd"/>
</dbReference>
<feature type="compositionally biased region" description="Low complexity" evidence="10">
    <location>
        <begin position="278"/>
        <end position="298"/>
    </location>
</feature>
<reference evidence="14" key="1">
    <citation type="submission" date="2025-08" db="UniProtKB">
        <authorList>
            <consortium name="RefSeq"/>
        </authorList>
    </citation>
    <scope>IDENTIFICATION</scope>
</reference>
<feature type="compositionally biased region" description="Basic residues" evidence="10">
    <location>
        <begin position="219"/>
        <end position="229"/>
    </location>
</feature>
<dbReference type="PRINTS" id="PR00398">
    <property type="entry name" value="STRDHORMONER"/>
</dbReference>
<keyword evidence="7 9" id="KW-0675">Receptor</keyword>
<protein>
    <submittedName>
        <fullName evidence="14">Ecdysone receptor isoform X1</fullName>
    </submittedName>
</protein>
<dbReference type="PROSITE" id="PS51030">
    <property type="entry name" value="NUCLEAR_REC_DBD_2"/>
    <property type="match status" value="1"/>
</dbReference>
<feature type="compositionally biased region" description="Basic and acidic residues" evidence="10">
    <location>
        <begin position="194"/>
        <end position="204"/>
    </location>
</feature>
<dbReference type="InterPro" id="IPR001628">
    <property type="entry name" value="Znf_hrmn_rcpt"/>
</dbReference>
<accession>A0ABM1VP58</accession>
<dbReference type="RefSeq" id="XP_035824200.1">
    <property type="nucleotide sequence ID" value="XM_035968307.1"/>
</dbReference>
<name>A0ABM1VP58_APLCA</name>
<dbReference type="Pfam" id="PF00105">
    <property type="entry name" value="zf-C4"/>
    <property type="match status" value="1"/>
</dbReference>
<dbReference type="PANTHER" id="PTHR24082">
    <property type="entry name" value="NUCLEAR HORMONE RECEPTOR"/>
    <property type="match status" value="1"/>
</dbReference>